<dbReference type="EMBL" id="SRPW01001270">
    <property type="protein sequence ID" value="KAG6003625.1"/>
    <property type="molecule type" value="Genomic_DNA"/>
</dbReference>
<dbReference type="GO" id="GO:0005778">
    <property type="term" value="C:peroxisomal membrane"/>
    <property type="evidence" value="ECO:0007669"/>
    <property type="project" value="TreeGrafter"/>
</dbReference>
<dbReference type="PANTHER" id="PTHR11266">
    <property type="entry name" value="PEROXISOMAL MEMBRANE PROTEIN 2, PXMP2 MPV17"/>
    <property type="match status" value="1"/>
</dbReference>
<dbReference type="InterPro" id="IPR007248">
    <property type="entry name" value="Mpv17_PMP22"/>
</dbReference>
<organism evidence="8 9">
    <name type="scientific">Claviceps pusilla</name>
    <dbReference type="NCBI Taxonomy" id="123648"/>
    <lineage>
        <taxon>Eukaryota</taxon>
        <taxon>Fungi</taxon>
        <taxon>Dikarya</taxon>
        <taxon>Ascomycota</taxon>
        <taxon>Pezizomycotina</taxon>
        <taxon>Sordariomycetes</taxon>
        <taxon>Hypocreomycetidae</taxon>
        <taxon>Hypocreales</taxon>
        <taxon>Clavicipitaceae</taxon>
        <taxon>Claviceps</taxon>
    </lineage>
</organism>
<keyword evidence="5" id="KW-0472">Membrane</keyword>
<dbReference type="PANTHER" id="PTHR11266:SF80">
    <property type="entry name" value="PEROXISOMAL MEMBRANE PROTEIN 2"/>
    <property type="match status" value="1"/>
</dbReference>
<dbReference type="Proteomes" id="UP000748025">
    <property type="component" value="Unassembled WGS sequence"/>
</dbReference>
<evidence type="ECO:0000256" key="6">
    <source>
        <dbReference type="RuleBase" id="RU363053"/>
    </source>
</evidence>
<protein>
    <recommendedName>
        <fullName evidence="10">Glomerulosclerosis protein Mpv17</fullName>
    </recommendedName>
</protein>
<keyword evidence="3" id="KW-0812">Transmembrane</keyword>
<comment type="similarity">
    <text evidence="2 6">Belongs to the peroxisomal membrane protein PXMP2/4 family.</text>
</comment>
<keyword evidence="9" id="KW-1185">Reference proteome</keyword>
<accession>A0A9P7SXB1</accession>
<dbReference type="Pfam" id="PF04117">
    <property type="entry name" value="Mpv17_PMP22"/>
    <property type="match status" value="1"/>
</dbReference>
<evidence type="ECO:0008006" key="10">
    <source>
        <dbReference type="Google" id="ProtNLM"/>
    </source>
</evidence>
<evidence type="ECO:0000256" key="4">
    <source>
        <dbReference type="ARBA" id="ARBA00022989"/>
    </source>
</evidence>
<evidence type="ECO:0000256" key="5">
    <source>
        <dbReference type="ARBA" id="ARBA00023136"/>
    </source>
</evidence>
<proteinExistence type="inferred from homology"/>
<comment type="caution">
    <text evidence="8">The sequence shown here is derived from an EMBL/GenBank/DDBJ whole genome shotgun (WGS) entry which is preliminary data.</text>
</comment>
<evidence type="ECO:0000313" key="8">
    <source>
        <dbReference type="EMBL" id="KAG6003625.1"/>
    </source>
</evidence>
<evidence type="ECO:0000256" key="2">
    <source>
        <dbReference type="ARBA" id="ARBA00006824"/>
    </source>
</evidence>
<evidence type="ECO:0000256" key="3">
    <source>
        <dbReference type="ARBA" id="ARBA00022692"/>
    </source>
</evidence>
<feature type="region of interest" description="Disordered" evidence="7">
    <location>
        <begin position="70"/>
        <end position="107"/>
    </location>
</feature>
<evidence type="ECO:0000256" key="7">
    <source>
        <dbReference type="SAM" id="MobiDB-lite"/>
    </source>
</evidence>
<gene>
    <name evidence="8" type="ORF">E4U43_000895</name>
</gene>
<dbReference type="AlphaFoldDB" id="A0A9P7SXB1"/>
<dbReference type="OrthoDB" id="10267969at2759"/>
<sequence length="233" mass="25469">MARHAIFSATLQAALLGGVSNVLAQLIGCYRKNTTLEVDWIPVFQFLIFSIVSTPPNFIWQQYLESTFPARPPPPTSPSSRPTSDQKIAKPARPPQSRSQSQSQPPPLNLRNTLLKFSLDQTLGATVNTLLFSMYIHSIHMAMPRAPRITSFTKATGYWISPGVIDFSAVDMGLVLEAACAEFWTIVLAGIKLWPAVSLVNFTLVSTVEGRNLVGCIAGLGWGVYMSMIAARS</sequence>
<evidence type="ECO:0000313" key="9">
    <source>
        <dbReference type="Proteomes" id="UP000748025"/>
    </source>
</evidence>
<keyword evidence="4" id="KW-1133">Transmembrane helix</keyword>
<name>A0A9P7SXB1_9HYPO</name>
<comment type="subcellular location">
    <subcellularLocation>
        <location evidence="1">Membrane</location>
        <topology evidence="1">Multi-pass membrane protein</topology>
    </subcellularLocation>
</comment>
<reference evidence="8" key="1">
    <citation type="journal article" date="2020" name="bioRxiv">
        <title>Whole genome comparisons of ergot fungi reveals the divergence and evolution of species within the genus Claviceps are the result of varying mechanisms driving genome evolution and host range expansion.</title>
        <authorList>
            <person name="Wyka S.A."/>
            <person name="Mondo S.J."/>
            <person name="Liu M."/>
            <person name="Dettman J."/>
            <person name="Nalam V."/>
            <person name="Broders K.D."/>
        </authorList>
    </citation>
    <scope>NUCLEOTIDE SEQUENCE</scope>
    <source>
        <strain evidence="8">CCC 602</strain>
    </source>
</reference>
<evidence type="ECO:0000256" key="1">
    <source>
        <dbReference type="ARBA" id="ARBA00004141"/>
    </source>
</evidence>